<dbReference type="GeneID" id="104604715"/>
<dbReference type="Pfam" id="PF12799">
    <property type="entry name" value="LRR_4"/>
    <property type="match status" value="1"/>
</dbReference>
<dbReference type="SMART" id="SM00369">
    <property type="entry name" value="LRR_TYP"/>
    <property type="match status" value="3"/>
</dbReference>
<dbReference type="Pfam" id="PF13855">
    <property type="entry name" value="LRR_8"/>
    <property type="match status" value="1"/>
</dbReference>
<dbReference type="AlphaFoldDB" id="A0A1U8AJS2"/>
<keyword evidence="2" id="KW-0677">Repeat</keyword>
<evidence type="ECO:0000313" key="5">
    <source>
        <dbReference type="RefSeq" id="XP_010267501.1"/>
    </source>
</evidence>
<dbReference type="Proteomes" id="UP000189703">
    <property type="component" value="Unplaced"/>
</dbReference>
<dbReference type="PROSITE" id="PS51450">
    <property type="entry name" value="LRR"/>
    <property type="match status" value="3"/>
</dbReference>
<dbReference type="FunFam" id="3.80.10.10:FF:000200">
    <property type="entry name" value="Outer arm dynein light chain 1 protein"/>
    <property type="match status" value="1"/>
</dbReference>
<dbReference type="PANTHER" id="PTHR15454:SF37">
    <property type="entry name" value="OUTER ARM DYNEIN LIGHT CHAIN 1 PROTEIN"/>
    <property type="match status" value="1"/>
</dbReference>
<dbReference type="KEGG" id="nnu:104604715"/>
<feature type="compositionally biased region" description="Polar residues" evidence="3">
    <location>
        <begin position="650"/>
        <end position="659"/>
    </location>
</feature>
<dbReference type="InterPro" id="IPR003591">
    <property type="entry name" value="Leu-rich_rpt_typical-subtyp"/>
</dbReference>
<dbReference type="SMART" id="SM00365">
    <property type="entry name" value="LRR_SD22"/>
    <property type="match status" value="4"/>
</dbReference>
<evidence type="ECO:0000256" key="1">
    <source>
        <dbReference type="ARBA" id="ARBA00022614"/>
    </source>
</evidence>
<dbReference type="SUPFAM" id="SSF52075">
    <property type="entry name" value="Outer arm dynein light chain 1"/>
    <property type="match status" value="1"/>
</dbReference>
<feature type="region of interest" description="Disordered" evidence="3">
    <location>
        <begin position="85"/>
        <end position="106"/>
    </location>
</feature>
<feature type="region of interest" description="Disordered" evidence="3">
    <location>
        <begin position="144"/>
        <end position="173"/>
    </location>
</feature>
<evidence type="ECO:0000313" key="4">
    <source>
        <dbReference type="Proteomes" id="UP000189703"/>
    </source>
</evidence>
<organism evidence="4 5">
    <name type="scientific">Nelumbo nucifera</name>
    <name type="common">Sacred lotus</name>
    <dbReference type="NCBI Taxonomy" id="4432"/>
    <lineage>
        <taxon>Eukaryota</taxon>
        <taxon>Viridiplantae</taxon>
        <taxon>Streptophyta</taxon>
        <taxon>Embryophyta</taxon>
        <taxon>Tracheophyta</taxon>
        <taxon>Spermatophyta</taxon>
        <taxon>Magnoliopsida</taxon>
        <taxon>Proteales</taxon>
        <taxon>Nelumbonaceae</taxon>
        <taxon>Nelumbo</taxon>
    </lineage>
</organism>
<name>A0A1U8AJS2_NELNU</name>
<feature type="compositionally biased region" description="Acidic residues" evidence="3">
    <location>
        <begin position="85"/>
        <end position="101"/>
    </location>
</feature>
<dbReference type="OrthoDB" id="1904536at2759"/>
<accession>A0A1U8AJS2</accession>
<keyword evidence="1" id="KW-0433">Leucine-rich repeat</keyword>
<dbReference type="InterPro" id="IPR001611">
    <property type="entry name" value="Leu-rich_rpt"/>
</dbReference>
<reference evidence="5 6" key="1">
    <citation type="submission" date="2025-04" db="UniProtKB">
        <authorList>
            <consortium name="RefSeq"/>
        </authorList>
    </citation>
    <scope>IDENTIFICATION</scope>
</reference>
<dbReference type="GO" id="GO:0005737">
    <property type="term" value="C:cytoplasm"/>
    <property type="evidence" value="ECO:0000318"/>
    <property type="project" value="GO_Central"/>
</dbReference>
<dbReference type="InterPro" id="IPR032675">
    <property type="entry name" value="LRR_dom_sf"/>
</dbReference>
<dbReference type="RefSeq" id="XP_010267501.1">
    <property type="nucleotide sequence ID" value="XM_010269199.2"/>
</dbReference>
<feature type="compositionally biased region" description="Polar residues" evidence="3">
    <location>
        <begin position="158"/>
        <end position="173"/>
    </location>
</feature>
<dbReference type="PANTHER" id="PTHR15454">
    <property type="entry name" value="NISCHARIN RELATED"/>
    <property type="match status" value="1"/>
</dbReference>
<keyword evidence="4" id="KW-1185">Reference proteome</keyword>
<dbReference type="eggNOG" id="KOG0531">
    <property type="taxonomic scope" value="Eukaryota"/>
</dbReference>
<dbReference type="OMA" id="VHISPGF"/>
<feature type="region of interest" description="Disordered" evidence="3">
    <location>
        <begin position="311"/>
        <end position="345"/>
    </location>
</feature>
<sequence>MTMFNCFYVLGGGRKKKYMGKEGNSDLIHYNDGLETVQVKLEHPVKNCDVNELNLTSFSVSIPFVIQQKSTFEVKVVSEENPVEAEATEAAYEGEDEDDDTPSIKKDYFSDFHLQVQASKRREHMDLPMNREMDSSYSVDNEMINQSESKSEKDAETGTETIQNGHVSDPGITNTKFWASPELKRSCSNLERRDILRTADQSSPLRCQPFDDLNNLTEKEAEIVPEIQGSPVSVITPCSADRVILKKHSSSRVLSSRSRRLWWKLFLWSHRNLHKPSNVKLKLPSIDHITNQKGGYSSDTVEINRVITESGKTESPESFTKQFKKNGSINNTASNNKNRGSFHEGVSGSSLQNQWVAFCTESSSLTRVDEWVNSLEIQTSFPVTGEDTGDECIVFPPSPEHGDSPARSTTHMSQRLENLNYGISEEILYANNIIQSLNSSSTVAHIVGMGLKVLPTISGFSSLRTVNLSGNFIVHIAPGSLPKGLHTLNLSRNKIVAIEGLRELNRLRAVDLSYNRISRVGHGLSNCSLIKELYLAGNKISDVEGLHRLTKLTVLDLSFNKITTTKALGQLVANYHTLLALNLLGNPIQSNIGEDQLRKAVSGLLPQLTYLNKQPIKPHRGREAAMDGVAKAALGNNGRARRKAPKRVNQGRSSSTGHKSNIGGGSQKSSHGTKSRSHHNSTTRRSSLIASSR</sequence>
<evidence type="ECO:0000256" key="2">
    <source>
        <dbReference type="ARBA" id="ARBA00022737"/>
    </source>
</evidence>
<dbReference type="FunFam" id="3.80.10.10:FF:000505">
    <property type="entry name" value="Outer arm dynein light chain 1 protein"/>
    <property type="match status" value="1"/>
</dbReference>
<feature type="compositionally biased region" description="Basic residues" evidence="3">
    <location>
        <begin position="671"/>
        <end position="682"/>
    </location>
</feature>
<proteinExistence type="predicted"/>
<feature type="region of interest" description="Disordered" evidence="3">
    <location>
        <begin position="633"/>
        <end position="693"/>
    </location>
</feature>
<gene>
    <name evidence="5 6" type="primary">LOC104604715</name>
</gene>
<protein>
    <submittedName>
        <fullName evidence="5 6">Uncharacterized protein LOC104604715 isoform X1</fullName>
    </submittedName>
</protein>
<feature type="compositionally biased region" description="Polar residues" evidence="3">
    <location>
        <begin position="316"/>
        <end position="339"/>
    </location>
</feature>
<dbReference type="STRING" id="4432.A0A1U8AJS2"/>
<dbReference type="InterPro" id="IPR025875">
    <property type="entry name" value="Leu-rich_rpt_4"/>
</dbReference>
<dbReference type="RefSeq" id="XP_010267511.1">
    <property type="nucleotide sequence ID" value="XM_010269209.2"/>
</dbReference>
<evidence type="ECO:0000313" key="6">
    <source>
        <dbReference type="RefSeq" id="XP_010267511.1"/>
    </source>
</evidence>
<evidence type="ECO:0000256" key="3">
    <source>
        <dbReference type="SAM" id="MobiDB-lite"/>
    </source>
</evidence>
<dbReference type="Gene3D" id="3.80.10.10">
    <property type="entry name" value="Ribonuclease Inhibitor"/>
    <property type="match status" value="2"/>
</dbReference>